<reference evidence="2 3" key="1">
    <citation type="submission" date="2020-07" db="EMBL/GenBank/DDBJ databases">
        <title>Sequencing the genomes of 1000 actinobacteria strains.</title>
        <authorList>
            <person name="Klenk H.-P."/>
        </authorList>
    </citation>
    <scope>NUCLEOTIDE SEQUENCE [LARGE SCALE GENOMIC DNA]</scope>
    <source>
        <strain evidence="2 3">DSM 23141</strain>
    </source>
</reference>
<dbReference type="InterPro" id="IPR049713">
    <property type="entry name" value="Pr6Pr-like"/>
</dbReference>
<evidence type="ECO:0000313" key="2">
    <source>
        <dbReference type="EMBL" id="NYG97695.1"/>
    </source>
</evidence>
<dbReference type="NCBIfam" id="NF038065">
    <property type="entry name" value="Pr6Pr"/>
    <property type="match status" value="1"/>
</dbReference>
<protein>
    <recommendedName>
        <fullName evidence="4">TIGR02206 family membrane protein</fullName>
    </recommendedName>
</protein>
<dbReference type="EMBL" id="JACBZY010000001">
    <property type="protein sequence ID" value="NYG97695.1"/>
    <property type="molecule type" value="Genomic_DNA"/>
</dbReference>
<keyword evidence="1" id="KW-1133">Transmembrane helix</keyword>
<gene>
    <name evidence="2" type="ORF">BJ979_000321</name>
</gene>
<accession>A0A852YKG7</accession>
<proteinExistence type="predicted"/>
<keyword evidence="1" id="KW-0472">Membrane</keyword>
<keyword evidence="1" id="KW-0812">Transmembrane</keyword>
<evidence type="ECO:0000256" key="1">
    <source>
        <dbReference type="SAM" id="Phobius"/>
    </source>
</evidence>
<evidence type="ECO:0000313" key="3">
    <source>
        <dbReference type="Proteomes" id="UP000553888"/>
    </source>
</evidence>
<evidence type="ECO:0008006" key="4">
    <source>
        <dbReference type="Google" id="ProtNLM"/>
    </source>
</evidence>
<feature type="transmembrane region" description="Helical" evidence="1">
    <location>
        <begin position="94"/>
        <end position="115"/>
    </location>
</feature>
<organism evidence="2 3">
    <name type="scientific">Schumannella luteola</name>
    <dbReference type="NCBI Taxonomy" id="472059"/>
    <lineage>
        <taxon>Bacteria</taxon>
        <taxon>Bacillati</taxon>
        <taxon>Actinomycetota</taxon>
        <taxon>Actinomycetes</taxon>
        <taxon>Micrococcales</taxon>
        <taxon>Microbacteriaceae</taxon>
        <taxon>Schumannella</taxon>
    </lineage>
</organism>
<feature type="transmembrane region" description="Helical" evidence="1">
    <location>
        <begin position="166"/>
        <end position="190"/>
    </location>
</feature>
<keyword evidence="3" id="KW-1185">Reference proteome</keyword>
<comment type="caution">
    <text evidence="2">The sequence shown here is derived from an EMBL/GenBank/DDBJ whole genome shotgun (WGS) entry which is preliminary data.</text>
</comment>
<feature type="transmembrane region" description="Helical" evidence="1">
    <location>
        <begin position="122"/>
        <end position="146"/>
    </location>
</feature>
<feature type="transmembrane region" description="Helical" evidence="1">
    <location>
        <begin position="35"/>
        <end position="56"/>
    </location>
</feature>
<dbReference type="RefSeq" id="WP_179564550.1">
    <property type="nucleotide sequence ID" value="NZ_JACBZY010000001.1"/>
</dbReference>
<sequence>MALLAAGVVTFLVIDPLLAWDEQNPWLGRGRLFLYFTTQSNALAVAAYAAFGVALLRGRRPGRALELLRGLATVDMAITGIVHGLVLADPSAPWSFSEFVLHQAGPILIALWWIALPPSPRLSFAAVPLWLAHPLIWTAGALTYRAESSDGWAPYFFLDPTQVDGWGGVATFVAVILVAHAVLGAGAVLVSRAPWARRG</sequence>
<dbReference type="Proteomes" id="UP000553888">
    <property type="component" value="Unassembled WGS sequence"/>
</dbReference>
<feature type="transmembrane region" description="Helical" evidence="1">
    <location>
        <begin position="68"/>
        <end position="88"/>
    </location>
</feature>
<dbReference type="AlphaFoldDB" id="A0A852YKG7"/>
<name>A0A852YKG7_9MICO</name>